<keyword evidence="3 10" id="KW-0812">Transmembrane</keyword>
<evidence type="ECO:0000256" key="5">
    <source>
        <dbReference type="ARBA" id="ARBA00022840"/>
    </source>
</evidence>
<feature type="region of interest" description="Disordered" evidence="9">
    <location>
        <begin position="210"/>
        <end position="265"/>
    </location>
</feature>
<feature type="compositionally biased region" description="Basic residues" evidence="9">
    <location>
        <begin position="1162"/>
        <end position="1174"/>
    </location>
</feature>
<dbReference type="InterPro" id="IPR036640">
    <property type="entry name" value="ABC1_TM_sf"/>
</dbReference>
<dbReference type="Gene3D" id="1.20.1560.10">
    <property type="entry name" value="ABC transporter type 1, transmembrane domain"/>
    <property type="match status" value="1"/>
</dbReference>
<evidence type="ECO:0000256" key="9">
    <source>
        <dbReference type="SAM" id="MobiDB-lite"/>
    </source>
</evidence>
<dbReference type="SUPFAM" id="SSF52540">
    <property type="entry name" value="P-loop containing nucleoside triphosphate hydrolases"/>
    <property type="match status" value="1"/>
</dbReference>
<evidence type="ECO:0000256" key="1">
    <source>
        <dbReference type="ARBA" id="ARBA00004141"/>
    </source>
</evidence>
<dbReference type="AlphaFoldDB" id="A0A4Q1BTM1"/>
<dbReference type="PROSITE" id="PS50929">
    <property type="entry name" value="ABC_TM1F"/>
    <property type="match status" value="1"/>
</dbReference>
<feature type="compositionally biased region" description="Low complexity" evidence="9">
    <location>
        <begin position="1081"/>
        <end position="1095"/>
    </location>
</feature>
<gene>
    <name evidence="13" type="ORF">M231_01280</name>
</gene>
<dbReference type="VEuPathDB" id="FungiDB:TREMEDRAFT_31426"/>
<dbReference type="GO" id="GO:0140359">
    <property type="term" value="F:ABC-type transporter activity"/>
    <property type="evidence" value="ECO:0007669"/>
    <property type="project" value="InterPro"/>
</dbReference>
<feature type="compositionally biased region" description="Basic and acidic residues" evidence="9">
    <location>
        <begin position="254"/>
        <end position="265"/>
    </location>
</feature>
<feature type="region of interest" description="Disordered" evidence="9">
    <location>
        <begin position="958"/>
        <end position="1174"/>
    </location>
</feature>
<feature type="transmembrane region" description="Helical" evidence="10">
    <location>
        <begin position="521"/>
        <end position="544"/>
    </location>
</feature>
<dbReference type="Gene3D" id="3.40.50.300">
    <property type="entry name" value="P-loop containing nucleotide triphosphate hydrolases"/>
    <property type="match status" value="1"/>
</dbReference>
<feature type="transmembrane region" description="Helical" evidence="10">
    <location>
        <begin position="412"/>
        <end position="431"/>
    </location>
</feature>
<dbReference type="STRING" id="5217.A0A4Q1BTM1"/>
<evidence type="ECO:0000256" key="3">
    <source>
        <dbReference type="ARBA" id="ARBA00022692"/>
    </source>
</evidence>
<dbReference type="FunCoup" id="A0A4Q1BTM1">
    <property type="interactions" value="63"/>
</dbReference>
<feature type="transmembrane region" description="Helical" evidence="10">
    <location>
        <begin position="150"/>
        <end position="173"/>
    </location>
</feature>
<dbReference type="InterPro" id="IPR003593">
    <property type="entry name" value="AAA+_ATPase"/>
</dbReference>
<dbReference type="InParanoid" id="A0A4Q1BTM1"/>
<feature type="compositionally biased region" description="Basic and acidic residues" evidence="9">
    <location>
        <begin position="972"/>
        <end position="985"/>
    </location>
</feature>
<feature type="domain" description="ABC transmembrane type-1" evidence="12">
    <location>
        <begin position="293"/>
        <end position="582"/>
    </location>
</feature>
<dbReference type="PANTHER" id="PTHR24221:SF648">
    <property type="entry name" value="ABC-TYPE TRANSPORTER ATR1"/>
    <property type="match status" value="1"/>
</dbReference>
<dbReference type="PROSITE" id="PS50893">
    <property type="entry name" value="ABC_TRANSPORTER_2"/>
    <property type="match status" value="1"/>
</dbReference>
<comment type="similarity">
    <text evidence="8">Belongs to the ABC transporter superfamily. ABCB family. Heavy Metal importer (TC 3.A.1.210) subfamily.</text>
</comment>
<dbReference type="InterPro" id="IPR017871">
    <property type="entry name" value="ABC_transporter-like_CS"/>
</dbReference>
<feature type="compositionally biased region" description="Polar residues" evidence="9">
    <location>
        <begin position="999"/>
        <end position="1010"/>
    </location>
</feature>
<dbReference type="Proteomes" id="UP000289152">
    <property type="component" value="Unassembled WGS sequence"/>
</dbReference>
<dbReference type="EMBL" id="SDIL01000009">
    <property type="protein sequence ID" value="RXK41375.1"/>
    <property type="molecule type" value="Genomic_DNA"/>
</dbReference>
<feature type="transmembrane region" description="Helical" evidence="10">
    <location>
        <begin position="88"/>
        <end position="109"/>
    </location>
</feature>
<feature type="transmembrane region" description="Helical" evidence="10">
    <location>
        <begin position="437"/>
        <end position="456"/>
    </location>
</feature>
<evidence type="ECO:0000256" key="7">
    <source>
        <dbReference type="ARBA" id="ARBA00023136"/>
    </source>
</evidence>
<dbReference type="PROSITE" id="PS00211">
    <property type="entry name" value="ABC_TRANSPORTER_1"/>
    <property type="match status" value="1"/>
</dbReference>
<comment type="subcellular location">
    <subcellularLocation>
        <location evidence="1">Membrane</location>
        <topology evidence="1">Multi-pass membrane protein</topology>
    </subcellularLocation>
</comment>
<keyword evidence="5" id="KW-0067">ATP-binding</keyword>
<proteinExistence type="inferred from homology"/>
<protein>
    <recommendedName>
        <fullName evidence="15">ABC transporter</fullName>
    </recommendedName>
</protein>
<evidence type="ECO:0000313" key="13">
    <source>
        <dbReference type="EMBL" id="RXK41375.1"/>
    </source>
</evidence>
<keyword evidence="2" id="KW-0813">Transport</keyword>
<dbReference type="GO" id="GO:0005524">
    <property type="term" value="F:ATP binding"/>
    <property type="evidence" value="ECO:0007669"/>
    <property type="project" value="UniProtKB-KW"/>
</dbReference>
<dbReference type="OrthoDB" id="6500128at2759"/>
<dbReference type="GO" id="GO:0016887">
    <property type="term" value="F:ATP hydrolysis activity"/>
    <property type="evidence" value="ECO:0007669"/>
    <property type="project" value="InterPro"/>
</dbReference>
<feature type="transmembrane region" description="Helical" evidence="10">
    <location>
        <begin position="115"/>
        <end position="138"/>
    </location>
</feature>
<reference evidence="13 14" key="1">
    <citation type="submission" date="2016-06" db="EMBL/GenBank/DDBJ databases">
        <title>Evolution of pathogenesis and genome organization in the Tremellales.</title>
        <authorList>
            <person name="Cuomo C."/>
            <person name="Litvintseva A."/>
            <person name="Heitman J."/>
            <person name="Chen Y."/>
            <person name="Sun S."/>
            <person name="Springer D."/>
            <person name="Dromer F."/>
            <person name="Young S."/>
            <person name="Zeng Q."/>
            <person name="Chapman S."/>
            <person name="Gujja S."/>
            <person name="Saif S."/>
            <person name="Birren B."/>
        </authorList>
    </citation>
    <scope>NUCLEOTIDE SEQUENCE [LARGE SCALE GENOMIC DNA]</scope>
    <source>
        <strain evidence="13 14">ATCC 28783</strain>
    </source>
</reference>
<accession>A0A4Q1BTM1</accession>
<keyword evidence="4" id="KW-0547">Nucleotide-binding</keyword>
<comment type="caution">
    <text evidence="13">The sequence shown here is derived from an EMBL/GenBank/DDBJ whole genome shotgun (WGS) entry which is preliminary data.</text>
</comment>
<feature type="compositionally biased region" description="Low complexity" evidence="9">
    <location>
        <begin position="211"/>
        <end position="229"/>
    </location>
</feature>
<dbReference type="InterPro" id="IPR039421">
    <property type="entry name" value="Type_1_exporter"/>
</dbReference>
<dbReference type="GO" id="GO:0016020">
    <property type="term" value="C:membrane"/>
    <property type="evidence" value="ECO:0007669"/>
    <property type="project" value="UniProtKB-SubCell"/>
</dbReference>
<evidence type="ECO:0000259" key="11">
    <source>
        <dbReference type="PROSITE" id="PS50893"/>
    </source>
</evidence>
<keyword evidence="6 10" id="KW-1133">Transmembrane helix</keyword>
<evidence type="ECO:0000256" key="8">
    <source>
        <dbReference type="ARBA" id="ARBA00024363"/>
    </source>
</evidence>
<organism evidence="13 14">
    <name type="scientific">Tremella mesenterica</name>
    <name type="common">Jelly fungus</name>
    <dbReference type="NCBI Taxonomy" id="5217"/>
    <lineage>
        <taxon>Eukaryota</taxon>
        <taxon>Fungi</taxon>
        <taxon>Dikarya</taxon>
        <taxon>Basidiomycota</taxon>
        <taxon>Agaricomycotina</taxon>
        <taxon>Tremellomycetes</taxon>
        <taxon>Tremellales</taxon>
        <taxon>Tremellaceae</taxon>
        <taxon>Tremella</taxon>
    </lineage>
</organism>
<keyword evidence="7 10" id="KW-0472">Membrane</keyword>
<dbReference type="InterPro" id="IPR027417">
    <property type="entry name" value="P-loop_NTPase"/>
</dbReference>
<evidence type="ECO:0000256" key="4">
    <source>
        <dbReference type="ARBA" id="ARBA00022741"/>
    </source>
</evidence>
<feature type="domain" description="ABC transporter" evidence="11">
    <location>
        <begin position="616"/>
        <end position="850"/>
    </location>
</feature>
<dbReference type="Pfam" id="PF00664">
    <property type="entry name" value="ABC_membrane"/>
    <property type="match status" value="1"/>
</dbReference>
<evidence type="ECO:0000256" key="10">
    <source>
        <dbReference type="SAM" id="Phobius"/>
    </source>
</evidence>
<feature type="transmembrane region" description="Helical" evidence="10">
    <location>
        <begin position="55"/>
        <end position="76"/>
    </location>
</feature>
<dbReference type="PANTHER" id="PTHR24221">
    <property type="entry name" value="ATP-BINDING CASSETTE SUB-FAMILY B"/>
    <property type="match status" value="1"/>
</dbReference>
<keyword evidence="14" id="KW-1185">Reference proteome</keyword>
<evidence type="ECO:0000256" key="2">
    <source>
        <dbReference type="ARBA" id="ARBA00022448"/>
    </source>
</evidence>
<feature type="compositionally biased region" description="Polar residues" evidence="9">
    <location>
        <begin position="910"/>
        <end position="921"/>
    </location>
</feature>
<evidence type="ECO:0008006" key="15">
    <source>
        <dbReference type="Google" id="ProtNLM"/>
    </source>
</evidence>
<sequence>MISLLTLLHLLTPPILIVPLIFLLTPSKPPVEEIPGIIPITIQTITPRRALINSLLLLLTATGIYDAVLIIIDISIVQREEYKDALTLASAIIYGISGFVIWLVTLAAIEWREKWGNGALVALGTLGLICEIHNFIFLILREVHQPGNKLLAILFIPPSALRILFLIILLVAVTKPRVGYVPADETTGLLTQDHAQAESSDAREAYGTFEQGQTSTDGQTQTQTQTQTGETPAEEDAGKPRRPKMTIPKTLGEVPREKKKEEKESLRDMLKKAKKLLPHLWPSKNGRLQLACLGALIIVLIGRVIGPITPLAYGGVVRALTNYRGTDDIGALMKPFGIYLAIQLGFQTSPSPLSIIRQVIWMPVSQNVDRQMANVMFDHLLNLSLGFHTKRNSGELQRIVDRGSSINSMLETLLFTVIPTLLDLVIAFGVFFFFYGWALTITMISIMSIYLALSFYRTNTMKEHRRAYISADIKSRGIVSDALTNWESIKYFTSEQREVNRHDGSVLYFQSMSRKWIKMSYIFELLISLTTMLGMLLGEFIIAIRVIHGQADPADFVIFASYLSRLQSPLSSLNYLYRSIQNNMTDAEKMIDLLDEKADVNDLPEAKDLIITDGVIEFRNVSFSYDGEVQALKNVSFTVGKGQSMALVGRSGSGKSTVLRLLYRFYDVGEGQIFIDGQDIAHVTQLSLRQAIGIVPQDNVLWNDSLGANIAYGKPGCTDDEIIDAAIAAQIHDKIMSMPDEYASVVGERGVRLSGGEKQRVSLARMFVKAPKILVLDEATSALDTETERGIQEALKKLSKNRTSLSIAHRLSTIVHSDVIVVMDEGTIVEMGSYRELLRKKGAFESMWQKQVYEQYTSKVELIPEEVIELAGSIPLTISTDESTLASHSEAPTPAPQSSPSAATSSQASIRTPSIKTSSLKGSPIEIPSDGYEVQGEHTEEVTPASYATVKAGWNSKGQFTSTPSAELEQEGDARSDDSAVHEETNEIPMDVSLELEQTESNSTPNNTFPAQAVPAPQPEDIPAAQTMQNESKPKEEQTPSTSTPDITRPPSPNKGKISFDSPPKVSQQGIAFPPAPNLPHSTSHQSVVSTSSDQGNKGDDKSDKRRKRLSSLKGFVRRISDQGVKRSNSVRTMESQASKGQEGEGEGSGVSGPQVGDNKGDKKKKRGGRGKAN</sequence>
<dbReference type="InterPro" id="IPR011527">
    <property type="entry name" value="ABC1_TM_dom"/>
</dbReference>
<evidence type="ECO:0000313" key="14">
    <source>
        <dbReference type="Proteomes" id="UP000289152"/>
    </source>
</evidence>
<evidence type="ECO:0000256" key="6">
    <source>
        <dbReference type="ARBA" id="ARBA00022989"/>
    </source>
</evidence>
<feature type="compositionally biased region" description="Low complexity" evidence="9">
    <location>
        <begin position="896"/>
        <end position="909"/>
    </location>
</feature>
<dbReference type="InterPro" id="IPR003439">
    <property type="entry name" value="ABC_transporter-like_ATP-bd"/>
</dbReference>
<name>A0A4Q1BTM1_TREME</name>
<evidence type="ECO:0000259" key="12">
    <source>
        <dbReference type="PROSITE" id="PS50929"/>
    </source>
</evidence>
<feature type="region of interest" description="Disordered" evidence="9">
    <location>
        <begin position="883"/>
        <end position="940"/>
    </location>
</feature>
<dbReference type="Pfam" id="PF00005">
    <property type="entry name" value="ABC_tran"/>
    <property type="match status" value="1"/>
</dbReference>
<dbReference type="SMART" id="SM00382">
    <property type="entry name" value="AAA"/>
    <property type="match status" value="1"/>
</dbReference>
<dbReference type="FunFam" id="3.40.50.300:FF:000287">
    <property type="entry name" value="Multidrug ABC transporter ATP-binding protein"/>
    <property type="match status" value="1"/>
</dbReference>
<dbReference type="SUPFAM" id="SSF90123">
    <property type="entry name" value="ABC transporter transmembrane region"/>
    <property type="match status" value="1"/>
</dbReference>